<dbReference type="EMBL" id="NAJP01000112">
    <property type="protein sequence ID" value="TKA29070.1"/>
    <property type="molecule type" value="Genomic_DNA"/>
</dbReference>
<feature type="region of interest" description="Disordered" evidence="1">
    <location>
        <begin position="25"/>
        <end position="65"/>
    </location>
</feature>
<feature type="compositionally biased region" description="Low complexity" evidence="1">
    <location>
        <begin position="42"/>
        <end position="52"/>
    </location>
</feature>
<proteinExistence type="predicted"/>
<name>A0A4U0U279_9PEZI</name>
<feature type="compositionally biased region" description="Low complexity" evidence="1">
    <location>
        <begin position="25"/>
        <end position="35"/>
    </location>
</feature>
<gene>
    <name evidence="2" type="ORF">B0A54_16180</name>
</gene>
<reference evidence="2 3" key="1">
    <citation type="submission" date="2017-03" db="EMBL/GenBank/DDBJ databases">
        <title>Genomes of endolithic fungi from Antarctica.</title>
        <authorList>
            <person name="Coleine C."/>
            <person name="Masonjones S."/>
            <person name="Stajich J.E."/>
        </authorList>
    </citation>
    <scope>NUCLEOTIDE SEQUENCE [LARGE SCALE GENOMIC DNA]</scope>
    <source>
        <strain evidence="2 3">CCFEE 5311</strain>
    </source>
</reference>
<organism evidence="2 3">
    <name type="scientific">Friedmanniomyces endolithicus</name>
    <dbReference type="NCBI Taxonomy" id="329885"/>
    <lineage>
        <taxon>Eukaryota</taxon>
        <taxon>Fungi</taxon>
        <taxon>Dikarya</taxon>
        <taxon>Ascomycota</taxon>
        <taxon>Pezizomycotina</taxon>
        <taxon>Dothideomycetes</taxon>
        <taxon>Dothideomycetidae</taxon>
        <taxon>Mycosphaerellales</taxon>
        <taxon>Teratosphaeriaceae</taxon>
        <taxon>Friedmanniomyces</taxon>
    </lineage>
</organism>
<protein>
    <submittedName>
        <fullName evidence="2">Uncharacterized protein</fullName>
    </submittedName>
</protein>
<evidence type="ECO:0000313" key="3">
    <source>
        <dbReference type="Proteomes" id="UP000310066"/>
    </source>
</evidence>
<dbReference type="Proteomes" id="UP000310066">
    <property type="component" value="Unassembled WGS sequence"/>
</dbReference>
<sequence>MAALMNGTATTTTDITSTTTITTAAAAATSGTAPSTRPPSASPSSPGATSGPRHQTFFAPSGRVATHPKANLTLVLPEQPDNGNEHDATG</sequence>
<evidence type="ECO:0000313" key="2">
    <source>
        <dbReference type="EMBL" id="TKA29070.1"/>
    </source>
</evidence>
<evidence type="ECO:0000256" key="1">
    <source>
        <dbReference type="SAM" id="MobiDB-lite"/>
    </source>
</evidence>
<comment type="caution">
    <text evidence="2">The sequence shown here is derived from an EMBL/GenBank/DDBJ whole genome shotgun (WGS) entry which is preliminary data.</text>
</comment>
<accession>A0A4U0U279</accession>
<dbReference type="AlphaFoldDB" id="A0A4U0U279"/>